<sequence>MNLTNDQRLALAQRITDEFKLFVKEELVYQVDDMKDNDQLNHDYYITSSDQEDITKLVIDLIAVPVS</sequence>
<proteinExistence type="predicted"/>
<evidence type="ECO:0000313" key="2">
    <source>
        <dbReference type="EMBL" id="QLF86146.1"/>
    </source>
</evidence>
<name>A0A1D8KUD2_9CAUD</name>
<gene>
    <name evidence="2" type="ORF">CC030809_00090</name>
    <name evidence="1" type="ORF">S420910_092</name>
</gene>
<dbReference type="EMBL" id="KU686213">
    <property type="protein sequence ID" value="AOV62281.1"/>
    <property type="molecule type" value="Genomic_DNA"/>
</dbReference>
<reference evidence="2 4" key="3">
    <citation type="submission" date="2020-07" db="EMBL/GenBank/DDBJ databases">
        <title>Signatures of coevolution in a cyanophage population.</title>
        <authorList>
            <person name="Abebe J."/>
        </authorList>
    </citation>
    <scope>NUCLEOTIDE SEQUENCE [LARGE SCALE GENOMIC DNA]</scope>
    <source>
        <strain evidence="2">0809CC03</strain>
    </source>
</reference>
<evidence type="ECO:0000313" key="3">
    <source>
        <dbReference type="Proteomes" id="UP000226384"/>
    </source>
</evidence>
<evidence type="ECO:0000313" key="4">
    <source>
        <dbReference type="Proteomes" id="UP000510897"/>
    </source>
</evidence>
<organism evidence="1 3">
    <name type="scientific">Synechococcus phage S-CAM7</name>
    <dbReference type="NCBI Taxonomy" id="1883368"/>
    <lineage>
        <taxon>Viruses</taxon>
        <taxon>Duplodnaviria</taxon>
        <taxon>Heunggongvirae</taxon>
        <taxon>Uroviricota</taxon>
        <taxon>Caudoviricetes</taxon>
        <taxon>Pantevenvirales</taxon>
        <taxon>Kyanoviridae</taxon>
        <taxon>Mazuvirus</taxon>
        <taxon>Mazuvirus scam7</taxon>
    </lineage>
</organism>
<dbReference type="Proteomes" id="UP000226384">
    <property type="component" value="Segment"/>
</dbReference>
<reference evidence="1 3" key="1">
    <citation type="journal article" date="2016" name="Virology">
        <title>The genomic content and context of auxiliary metabolic genes in marine cyanomyoviruses.</title>
        <authorList>
            <person name="Crummett L.T."/>
            <person name="Puxty R.J."/>
            <person name="Weihe C."/>
            <person name="Marston M.F."/>
            <person name="Martiny J.B."/>
        </authorList>
    </citation>
    <scope>NUCLEOTIDE SEQUENCE [LARGE SCALE GENOMIC DNA]</scope>
    <source>
        <strain evidence="1">0910SB42</strain>
    </source>
</reference>
<evidence type="ECO:0000313" key="1">
    <source>
        <dbReference type="EMBL" id="AOV62281.1"/>
    </source>
</evidence>
<reference evidence="2 4" key="2">
    <citation type="submission" date="2020-06" db="EMBL/GenBank/DDBJ databases">
        <authorList>
            <person name="Puxty R.J."/>
            <person name="Weihe C."/>
            <person name="Marston M.F."/>
            <person name="Martiny J.B.H."/>
        </authorList>
    </citation>
    <scope>NUCLEOTIDE SEQUENCE [LARGE SCALE GENOMIC DNA]</scope>
    <source>
        <strain evidence="2">0809CC03</strain>
    </source>
</reference>
<dbReference type="EMBL" id="MT586120">
    <property type="protein sequence ID" value="QLF86146.1"/>
    <property type="molecule type" value="Genomic_DNA"/>
</dbReference>
<dbReference type="Proteomes" id="UP000510897">
    <property type="component" value="Segment"/>
</dbReference>
<protein>
    <submittedName>
        <fullName evidence="1">Uncharacterized protein</fullName>
    </submittedName>
</protein>
<accession>A0A1D8KUD2</accession>